<evidence type="ECO:0000256" key="1">
    <source>
        <dbReference type="SAM" id="MobiDB-lite"/>
    </source>
</evidence>
<reference evidence="2 3" key="1">
    <citation type="journal article" date="2014" name="Genome Announc.">
        <title>Draft Genome Sequence of Propane- and Butane-Oxidizing Actinobacterium Rhodococcus ruber IEGM 231.</title>
        <authorList>
            <person name="Ivshina I.B."/>
            <person name="Kuyukina M.S."/>
            <person name="Krivoruchko A.V."/>
            <person name="Barbe V."/>
            <person name="Fischer C."/>
        </authorList>
    </citation>
    <scope>NUCLEOTIDE SEQUENCE [LARGE SCALE GENOMIC DNA]</scope>
</reference>
<name>A0A098BGJ9_9NOCA</name>
<dbReference type="AlphaFoldDB" id="A0A098BGJ9"/>
<sequence length="66" mass="7295">MWLLQTLRLFLGDGFEDPGRDGEAPIRSTVAIRRVTAGDEAGREVRCQRQHRSRASGSREPSAAVT</sequence>
<evidence type="ECO:0000313" key="2">
    <source>
        <dbReference type="EMBL" id="CDZ87834.1"/>
    </source>
</evidence>
<evidence type="ECO:0000313" key="3">
    <source>
        <dbReference type="Proteomes" id="UP000042997"/>
    </source>
</evidence>
<dbReference type="EMBL" id="CCSD01000045">
    <property type="protein sequence ID" value="CDZ87834.1"/>
    <property type="molecule type" value="Genomic_DNA"/>
</dbReference>
<accession>A0A098BGJ9</accession>
<proteinExistence type="predicted"/>
<protein>
    <submittedName>
        <fullName evidence="2">Uncharacterized protein</fullName>
    </submittedName>
</protein>
<gene>
    <name evidence="2" type="ORF">RHRU231_350051</name>
</gene>
<dbReference type="Proteomes" id="UP000042997">
    <property type="component" value="Unassembled WGS sequence"/>
</dbReference>
<organism evidence="2 3">
    <name type="scientific">Rhodococcus ruber</name>
    <dbReference type="NCBI Taxonomy" id="1830"/>
    <lineage>
        <taxon>Bacteria</taxon>
        <taxon>Bacillati</taxon>
        <taxon>Actinomycetota</taxon>
        <taxon>Actinomycetes</taxon>
        <taxon>Mycobacteriales</taxon>
        <taxon>Nocardiaceae</taxon>
        <taxon>Rhodococcus</taxon>
    </lineage>
</organism>
<dbReference type="KEGG" id="rrz:CS378_08930"/>
<feature type="region of interest" description="Disordered" evidence="1">
    <location>
        <begin position="40"/>
        <end position="66"/>
    </location>
</feature>